<protein>
    <submittedName>
        <fullName evidence="1">Uncharacterized protein</fullName>
    </submittedName>
</protein>
<evidence type="ECO:0000313" key="1">
    <source>
        <dbReference type="EMBL" id="KAK3709843.1"/>
    </source>
</evidence>
<keyword evidence="2" id="KW-1185">Reference proteome</keyword>
<accession>A0ACC3N5K8</accession>
<dbReference type="Proteomes" id="UP001281147">
    <property type="component" value="Unassembled WGS sequence"/>
</dbReference>
<gene>
    <name evidence="1" type="ORF">LTR37_010671</name>
</gene>
<reference evidence="1" key="1">
    <citation type="submission" date="2023-07" db="EMBL/GenBank/DDBJ databases">
        <title>Black Yeasts Isolated from many extreme environments.</title>
        <authorList>
            <person name="Coleine C."/>
            <person name="Stajich J.E."/>
            <person name="Selbmann L."/>
        </authorList>
    </citation>
    <scope>NUCLEOTIDE SEQUENCE</scope>
    <source>
        <strain evidence="1">CCFEE 5714</strain>
    </source>
</reference>
<name>A0ACC3N5K8_9PEZI</name>
<comment type="caution">
    <text evidence="1">The sequence shown here is derived from an EMBL/GenBank/DDBJ whole genome shotgun (WGS) entry which is preliminary data.</text>
</comment>
<organism evidence="1 2">
    <name type="scientific">Vermiconidia calcicola</name>
    <dbReference type="NCBI Taxonomy" id="1690605"/>
    <lineage>
        <taxon>Eukaryota</taxon>
        <taxon>Fungi</taxon>
        <taxon>Dikarya</taxon>
        <taxon>Ascomycota</taxon>
        <taxon>Pezizomycotina</taxon>
        <taxon>Dothideomycetes</taxon>
        <taxon>Dothideomycetidae</taxon>
        <taxon>Mycosphaerellales</taxon>
        <taxon>Extremaceae</taxon>
        <taxon>Vermiconidia</taxon>
    </lineage>
</organism>
<evidence type="ECO:0000313" key="2">
    <source>
        <dbReference type="Proteomes" id="UP001281147"/>
    </source>
</evidence>
<proteinExistence type="predicted"/>
<dbReference type="EMBL" id="JAUTXU010000089">
    <property type="protein sequence ID" value="KAK3709843.1"/>
    <property type="molecule type" value="Genomic_DNA"/>
</dbReference>
<sequence>MYIGKTKSLIYMLGSIHMHMQLLTYVTQQLYHEALSVQPLQRNFHSSPRTQVRAYTSVKSPTKMADAPDGRTPGTVPSKAGIMAVASTVLNPENLDPLDFTDWYENTHIQEVQATGSISNTQRYESLTFDNKYRQKDAEVIGNVNFNYDFLTIYNMPDLAARETDAFRNLAGQSKPSDESLLEKVFKQSSFSTRFCEQLSVDDGPETNNPSPAPFLVTIGVNSTAPSESVLPTASKVPGYRRVTRYKIHENSVLSAFERSYVNEPAEVAIFEFDSRADLKDMGKALESADHLEVGFWTLRKEYAGDERTPAAWEPKR</sequence>